<feature type="compositionally biased region" description="Acidic residues" evidence="2">
    <location>
        <begin position="626"/>
        <end position="643"/>
    </location>
</feature>
<evidence type="ECO:0000313" key="4">
    <source>
        <dbReference type="EMBL" id="KZW04209.1"/>
    </source>
</evidence>
<dbReference type="AlphaFoldDB" id="A0A165QXL1"/>
<protein>
    <recommendedName>
        <fullName evidence="3">RNA polymerase II assembly factor Rtp1 C-terminal domain-containing protein</fullName>
    </recommendedName>
</protein>
<sequence>MSAQLPALLQAATALSGKAGGGQQSVSLEAVLRARLDETYSLTNDAPGDDSGAQDLDGLRLATAARALELLTRIQPHVEDEDQAPDAPPLLGTRDNVVIQTLAALACNWGTNALLASLYSRWPSAMPSSSRVVDLTDSAIHLRRLVTLTSDLLNLSCPFDRDDVKVKYTRITAEFATKLLSDVLRAGCTLGWADCIDEQSRAAIQAQTVKIVGILPPSRVIAALGSLLATPAPTKQDDPPPIPPHARKAVSGLLSRQVLRENGVQGLCTAMLGDEAEQDDAPYDRLEQISKILSAVPAGMKFSTYFEQVIPRLFSFLKPEQDAQVSPAHKRAAAFTLSRFLASDFRHVRISKAIILRTLHLPLLSTATATTTQSPHDPHAALYLLIALVSRMDPSPPLLSTLLSPIVPSLVTLLEHFHQTRTTDPDLRESVRGMLLAWGRVMPLDEATERLWAVVLGAGAAWEGSGETLRPVELSQDDTLPSPETLLGPGDVEGDALDANVFMLRPDPAQFVRLLRDIGREDVAGALFVRALEAYQSTQQDNASSTTLELGDIDPRRPLLYLQLVLQMQSRMPTALEALAKTPDRLLTFVRSALEQHVAALDAKRLLETRARAGNMGLEALRIVDEEEDIEEDADSDDEDSDAEGVPVEHGTALVEVALNLLLSLLELHESLLPTETSGLQSLPPLLARLAEDRSNAAVRRAAREAMFTIRARNAASSLLPNQPSSSAKPTAVDDAQETYQRGLKLLQDPLLPVRASGLSLLRSPVVLRERALLPSVLDAFLRAVQDGESFVYLNAVQGLVAVSLVGGTEEQDVLARLVRAYAHGADGGKLEVEELEKRLRVGEALGQVVKHLHDALAVHVDRLVPPLFALIRTRTAPTVLRASAIGILAQCTDSAGAAVAPYTMDLCSAMLDLLQTETETQVVAQAHSQSKTLDDDPTSTHAKHPPLRRAAAHFLSLLVRTQIAQAYEGLAVRVDDELLKRGRVVLGYVAATDADGVVRAMCREAGEMIEQLFRARLGVE</sequence>
<name>A0A165QXL1_EXIGL</name>
<reference evidence="4 5" key="1">
    <citation type="journal article" date="2016" name="Mol. Biol. Evol.">
        <title>Comparative Genomics of Early-Diverging Mushroom-Forming Fungi Provides Insights into the Origins of Lignocellulose Decay Capabilities.</title>
        <authorList>
            <person name="Nagy L.G."/>
            <person name="Riley R."/>
            <person name="Tritt A."/>
            <person name="Adam C."/>
            <person name="Daum C."/>
            <person name="Floudas D."/>
            <person name="Sun H."/>
            <person name="Yadav J.S."/>
            <person name="Pangilinan J."/>
            <person name="Larsson K.H."/>
            <person name="Matsuura K."/>
            <person name="Barry K."/>
            <person name="Labutti K."/>
            <person name="Kuo R."/>
            <person name="Ohm R.A."/>
            <person name="Bhattacharya S.S."/>
            <person name="Shirouzu T."/>
            <person name="Yoshinaga Y."/>
            <person name="Martin F.M."/>
            <person name="Grigoriev I.V."/>
            <person name="Hibbett D.S."/>
        </authorList>
    </citation>
    <scope>NUCLEOTIDE SEQUENCE [LARGE SCALE GENOMIC DNA]</scope>
    <source>
        <strain evidence="4 5">HHB12029</strain>
    </source>
</reference>
<evidence type="ECO:0000259" key="3">
    <source>
        <dbReference type="Pfam" id="PF10363"/>
    </source>
</evidence>
<evidence type="ECO:0000313" key="5">
    <source>
        <dbReference type="Proteomes" id="UP000077266"/>
    </source>
</evidence>
<dbReference type="Pfam" id="PF10363">
    <property type="entry name" value="RTP1_C1"/>
    <property type="match status" value="1"/>
</dbReference>
<dbReference type="SUPFAM" id="SSF48371">
    <property type="entry name" value="ARM repeat"/>
    <property type="match status" value="1"/>
</dbReference>
<dbReference type="OrthoDB" id="39591at2759"/>
<dbReference type="InterPro" id="IPR016024">
    <property type="entry name" value="ARM-type_fold"/>
</dbReference>
<accession>A0A165QXL1</accession>
<dbReference type="EMBL" id="KV425882">
    <property type="protein sequence ID" value="KZW04209.1"/>
    <property type="molecule type" value="Genomic_DNA"/>
</dbReference>
<dbReference type="Proteomes" id="UP000077266">
    <property type="component" value="Unassembled WGS sequence"/>
</dbReference>
<dbReference type="Gene3D" id="1.25.10.10">
    <property type="entry name" value="Leucine-rich Repeat Variant"/>
    <property type="match status" value="1"/>
</dbReference>
<feature type="domain" description="RNA polymerase II assembly factor Rtp1 C-terminal" evidence="3">
    <location>
        <begin position="740"/>
        <end position="855"/>
    </location>
</feature>
<dbReference type="InterPro" id="IPR019451">
    <property type="entry name" value="Rtp1_C1"/>
</dbReference>
<dbReference type="STRING" id="1314781.A0A165QXL1"/>
<dbReference type="InterPro" id="IPR039600">
    <property type="entry name" value="TANGO6/Rtp1"/>
</dbReference>
<evidence type="ECO:0000256" key="2">
    <source>
        <dbReference type="SAM" id="MobiDB-lite"/>
    </source>
</evidence>
<dbReference type="PANTHER" id="PTHR20959">
    <property type="entry name" value="TRANSPORT AND GOLGI ORGANIZATION PROTEIN 6 FAMILY MEMBER"/>
    <property type="match status" value="1"/>
</dbReference>
<gene>
    <name evidence="4" type="ORF">EXIGLDRAFT_716206</name>
</gene>
<dbReference type="PANTHER" id="PTHR20959:SF1">
    <property type="entry name" value="TRANSPORT AND GOLGI ORGANIZATION PROTEIN 6 HOMOLOG"/>
    <property type="match status" value="1"/>
</dbReference>
<dbReference type="InterPro" id="IPR011989">
    <property type="entry name" value="ARM-like"/>
</dbReference>
<dbReference type="GO" id="GO:0009306">
    <property type="term" value="P:protein secretion"/>
    <property type="evidence" value="ECO:0007669"/>
    <property type="project" value="TreeGrafter"/>
</dbReference>
<comment type="similarity">
    <text evidence="1">Belongs to the Tango6 family.</text>
</comment>
<keyword evidence="5" id="KW-1185">Reference proteome</keyword>
<dbReference type="InParanoid" id="A0A165QXL1"/>
<evidence type="ECO:0000256" key="1">
    <source>
        <dbReference type="ARBA" id="ARBA00005724"/>
    </source>
</evidence>
<organism evidence="4 5">
    <name type="scientific">Exidia glandulosa HHB12029</name>
    <dbReference type="NCBI Taxonomy" id="1314781"/>
    <lineage>
        <taxon>Eukaryota</taxon>
        <taxon>Fungi</taxon>
        <taxon>Dikarya</taxon>
        <taxon>Basidiomycota</taxon>
        <taxon>Agaricomycotina</taxon>
        <taxon>Agaricomycetes</taxon>
        <taxon>Auriculariales</taxon>
        <taxon>Exidiaceae</taxon>
        <taxon>Exidia</taxon>
    </lineage>
</organism>
<proteinExistence type="inferred from homology"/>
<feature type="region of interest" description="Disordered" evidence="2">
    <location>
        <begin position="626"/>
        <end position="645"/>
    </location>
</feature>